<dbReference type="EMBL" id="CP042467">
    <property type="protein sequence ID" value="QED25966.1"/>
    <property type="molecule type" value="Genomic_DNA"/>
</dbReference>
<organism evidence="2 3">
    <name type="scientific">Microvenator marinus</name>
    <dbReference type="NCBI Taxonomy" id="2600177"/>
    <lineage>
        <taxon>Bacteria</taxon>
        <taxon>Deltaproteobacteria</taxon>
        <taxon>Bradymonadales</taxon>
        <taxon>Microvenatoraceae</taxon>
        <taxon>Microvenator</taxon>
    </lineage>
</organism>
<keyword evidence="3" id="KW-1185">Reference proteome</keyword>
<dbReference type="Proteomes" id="UP000321595">
    <property type="component" value="Chromosome"/>
</dbReference>
<dbReference type="PANTHER" id="PTHR36573">
    <property type="entry name" value="INTERMEMBRANE PHOSPHOLIPID TRANSPORT SYSTEM BINDING PROTEIN MLAC"/>
    <property type="match status" value="1"/>
</dbReference>
<keyword evidence="1" id="KW-0732">Signal</keyword>
<sequence>MMKNFVSTIALGTALLVGSVAWAGPATEYVQSKTNQITKLVAEKPTKKRDEKLREVINETLDFRELASRSLGKHWEERTPEEQAEFLDLLQELLRSNYEVRLGGKSFKSSEYEISYEDEKVRGDRAIVKSLVKYKEESRPIDYRLLQRDKSWVIYDVVIDDISLEETYRESYVEIIETDGWAELIKLMKEKVKEIKKG</sequence>
<reference evidence="2 3" key="1">
    <citation type="submission" date="2019-08" db="EMBL/GenBank/DDBJ databases">
        <authorList>
            <person name="Liang Q."/>
        </authorList>
    </citation>
    <scope>NUCLEOTIDE SEQUENCE [LARGE SCALE GENOMIC DNA]</scope>
    <source>
        <strain evidence="2 3">V1718</strain>
    </source>
</reference>
<dbReference type="AlphaFoldDB" id="A0A5B8XQE1"/>
<feature type="chain" id="PRO_5022953781" evidence="1">
    <location>
        <begin position="24"/>
        <end position="198"/>
    </location>
</feature>
<feature type="signal peptide" evidence="1">
    <location>
        <begin position="1"/>
        <end position="23"/>
    </location>
</feature>
<dbReference type="Pfam" id="PF05494">
    <property type="entry name" value="MlaC"/>
    <property type="match status" value="1"/>
</dbReference>
<dbReference type="InterPro" id="IPR008869">
    <property type="entry name" value="MlaC/ttg2D"/>
</dbReference>
<dbReference type="PANTHER" id="PTHR36573:SF1">
    <property type="entry name" value="INTERMEMBRANE PHOSPHOLIPID TRANSPORT SYSTEM BINDING PROTEIN MLAC"/>
    <property type="match status" value="1"/>
</dbReference>
<protein>
    <submittedName>
        <fullName evidence="2">ABC transporter substrate-binding protein</fullName>
    </submittedName>
</protein>
<dbReference type="InterPro" id="IPR042245">
    <property type="entry name" value="Tgt2/MlaC_sf"/>
</dbReference>
<evidence type="ECO:0000313" key="3">
    <source>
        <dbReference type="Proteomes" id="UP000321595"/>
    </source>
</evidence>
<dbReference type="OrthoDB" id="9798905at2"/>
<dbReference type="RefSeq" id="WP_146956997.1">
    <property type="nucleotide sequence ID" value="NZ_CP042467.1"/>
</dbReference>
<accession>A0A5B8XQE1</accession>
<dbReference type="KEGG" id="bbae:FRD01_01550"/>
<evidence type="ECO:0000313" key="2">
    <source>
        <dbReference type="EMBL" id="QED25966.1"/>
    </source>
</evidence>
<gene>
    <name evidence="2" type="ORF">FRD01_01550</name>
</gene>
<proteinExistence type="predicted"/>
<name>A0A5B8XQE1_9DELT</name>
<dbReference type="Gene3D" id="3.10.450.710">
    <property type="entry name" value="Tgt2/MlaC"/>
    <property type="match status" value="1"/>
</dbReference>
<evidence type="ECO:0000256" key="1">
    <source>
        <dbReference type="SAM" id="SignalP"/>
    </source>
</evidence>